<comment type="caution">
    <text evidence="4">The sequence shown here is derived from an EMBL/GenBank/DDBJ whole genome shotgun (WGS) entry which is preliminary data.</text>
</comment>
<protein>
    <recommendedName>
        <fullName evidence="3">MucBP domain-containing protein</fullName>
    </recommendedName>
</protein>
<reference evidence="4" key="1">
    <citation type="submission" date="2019-07" db="EMBL/GenBank/DDBJ databases">
        <title>Whole genome shotgun sequence of Lactobacillus kefiri NBRC 15888.</title>
        <authorList>
            <person name="Hosoyama A."/>
            <person name="Uohara A."/>
            <person name="Ohji S."/>
            <person name="Ichikawa N."/>
        </authorList>
    </citation>
    <scope>NUCLEOTIDE SEQUENCE [LARGE SCALE GENOMIC DNA]</scope>
    <source>
        <strain evidence="4">NBRC 15888</strain>
    </source>
</reference>
<name>A0A511DS38_LENKE</name>
<feature type="compositionally biased region" description="Polar residues" evidence="2">
    <location>
        <begin position="48"/>
        <end position="57"/>
    </location>
</feature>
<feature type="region of interest" description="Disordered" evidence="2">
    <location>
        <begin position="17"/>
        <end position="67"/>
    </location>
</feature>
<keyword evidence="5" id="KW-1185">Reference proteome</keyword>
<organism evidence="4 5">
    <name type="scientific">Lentilactobacillus kefiri</name>
    <name type="common">Lactobacillus kefiri</name>
    <dbReference type="NCBI Taxonomy" id="33962"/>
    <lineage>
        <taxon>Bacteria</taxon>
        <taxon>Bacillati</taxon>
        <taxon>Bacillota</taxon>
        <taxon>Bacilli</taxon>
        <taxon>Lactobacillales</taxon>
        <taxon>Lactobacillaceae</taxon>
        <taxon>Lentilactobacillus</taxon>
    </lineage>
</organism>
<gene>
    <name evidence="4" type="ORF">LKE01_04860</name>
</gene>
<dbReference type="InterPro" id="IPR009459">
    <property type="entry name" value="MucBP_dom"/>
</dbReference>
<evidence type="ECO:0000259" key="3">
    <source>
        <dbReference type="Pfam" id="PF06458"/>
    </source>
</evidence>
<keyword evidence="1" id="KW-0677">Repeat</keyword>
<dbReference type="Gene3D" id="3.10.20.320">
    <property type="entry name" value="Putative peptidoglycan bound protein (lpxtg motif)"/>
    <property type="match status" value="2"/>
</dbReference>
<dbReference type="STRING" id="1423764.FC95_GL000389"/>
<evidence type="ECO:0000256" key="1">
    <source>
        <dbReference type="ARBA" id="ARBA00022737"/>
    </source>
</evidence>
<feature type="domain" description="MucBP" evidence="3">
    <location>
        <begin position="159"/>
        <end position="222"/>
    </location>
</feature>
<dbReference type="GeneID" id="71565978"/>
<dbReference type="OrthoDB" id="2329985at2"/>
<dbReference type="Proteomes" id="UP000321893">
    <property type="component" value="Unassembled WGS sequence"/>
</dbReference>
<sequence length="379" mass="43741">MKFVDWLKQKLNTFVSPQSPAHATRRNRRRDYHQRKRWHMREAEPENDQTSEMASESNNDERDEQIEKPDVVIDAEPIDSAPTEPAPALNSNVTFFYVDEDGQPIKEPDILNGCSGQRVSIQLPSFKKYYLVSIEDFSSYFEDFDQQVTLKYALKEGLPVLIYYLDIDTGKVLHRVKIISDKLGKAYDIHAEAINDYRVINNTGQTYGYFDERTHGVIFYYRRVDWKTVQRVEYYVRLKAAHKVFNEPNGKVLKTGLPANVITQIFARIDTTDNQSWLNIGGFEWIKNAELEPSDPPTNHLIPPITKTSRNPVMLFGTIDFVPGRSVEVFDEPYGNSVGALENGSRISIKARIVDDQGLIWYELADQSIIFNEYVRVDE</sequence>
<dbReference type="EMBL" id="BJVK01000004">
    <property type="protein sequence ID" value="GEL27666.1"/>
    <property type="molecule type" value="Genomic_DNA"/>
</dbReference>
<accession>A0A511DS38</accession>
<proteinExistence type="predicted"/>
<dbReference type="AlphaFoldDB" id="A0A511DS38"/>
<feature type="domain" description="MucBP" evidence="3">
    <location>
        <begin position="92"/>
        <end position="152"/>
    </location>
</feature>
<evidence type="ECO:0000256" key="2">
    <source>
        <dbReference type="SAM" id="MobiDB-lite"/>
    </source>
</evidence>
<evidence type="ECO:0000313" key="5">
    <source>
        <dbReference type="Proteomes" id="UP000321893"/>
    </source>
</evidence>
<evidence type="ECO:0000313" key="4">
    <source>
        <dbReference type="EMBL" id="GEL27666.1"/>
    </source>
</evidence>
<dbReference type="Pfam" id="PF06458">
    <property type="entry name" value="MucBP"/>
    <property type="match status" value="2"/>
</dbReference>
<feature type="compositionally biased region" description="Basic residues" evidence="2">
    <location>
        <begin position="23"/>
        <end position="39"/>
    </location>
</feature>
<dbReference type="RefSeq" id="WP_056983161.1">
    <property type="nucleotide sequence ID" value="NZ_BJVK01000004.1"/>
</dbReference>